<reference evidence="1 2" key="1">
    <citation type="submission" date="2019-01" db="EMBL/GenBank/DDBJ databases">
        <title>Novel species of Cellulomonas.</title>
        <authorList>
            <person name="Liu Q."/>
            <person name="Xin Y.-H."/>
        </authorList>
    </citation>
    <scope>NUCLEOTIDE SEQUENCE [LARGE SCALE GENOMIC DNA]</scope>
    <source>
        <strain evidence="1 2">HLT2-17</strain>
    </source>
</reference>
<dbReference type="OrthoDB" id="5243870at2"/>
<keyword evidence="2" id="KW-1185">Reference proteome</keyword>
<evidence type="ECO:0000313" key="2">
    <source>
        <dbReference type="Proteomes" id="UP000293764"/>
    </source>
</evidence>
<dbReference type="Gene3D" id="3.40.50.300">
    <property type="entry name" value="P-loop containing nucleotide triphosphate hydrolases"/>
    <property type="match status" value="1"/>
</dbReference>
<proteinExistence type="predicted"/>
<name>A0A4Q5N6K4_9MICO</name>
<dbReference type="AlphaFoldDB" id="A0A4Q5N6K4"/>
<evidence type="ECO:0000313" key="1">
    <source>
        <dbReference type="EMBL" id="RYV51901.1"/>
    </source>
</evidence>
<dbReference type="InterPro" id="IPR027417">
    <property type="entry name" value="P-loop_NTPase"/>
</dbReference>
<gene>
    <name evidence="1" type="ORF">EUA98_05735</name>
</gene>
<dbReference type="RefSeq" id="WP_130101723.1">
    <property type="nucleotide sequence ID" value="NZ_SDWW01000010.1"/>
</dbReference>
<accession>A0A4Q5N6K4</accession>
<dbReference type="Proteomes" id="UP000293764">
    <property type="component" value="Unassembled WGS sequence"/>
</dbReference>
<comment type="caution">
    <text evidence="1">The sequence shown here is derived from an EMBL/GenBank/DDBJ whole genome shotgun (WGS) entry which is preliminary data.</text>
</comment>
<sequence>MSLIVLTSASGSPGVTTTALGLALTWHRPCLLVEADPTGGSAVAAGYLRGSIQPPEAMIELALAQQDGRLLLDTLPEITLELPGSGLRFIPGTRSHDQARSLVGLWEPLTVALRSLDDTGQDIVVDAGRLGLFGSPEPLIEAADLALLVVRTDLVALSAARSWAETLRDRFDRAGASGSLGVLLVGERAPFSAREVSQVLSLPVVATVAWDPEHAAVLSHGSQPPRPGSLHRLAGRSGWEDSSLLRSIRAAGSTITGTLRATAARLEAAEGGPR</sequence>
<dbReference type="EMBL" id="SDWW01000010">
    <property type="protein sequence ID" value="RYV51901.1"/>
    <property type="molecule type" value="Genomic_DNA"/>
</dbReference>
<evidence type="ECO:0008006" key="3">
    <source>
        <dbReference type="Google" id="ProtNLM"/>
    </source>
</evidence>
<dbReference type="SUPFAM" id="SSF52540">
    <property type="entry name" value="P-loop containing nucleoside triphosphate hydrolases"/>
    <property type="match status" value="1"/>
</dbReference>
<protein>
    <recommendedName>
        <fullName evidence="3">ParA family protein</fullName>
    </recommendedName>
</protein>
<organism evidence="1 2">
    <name type="scientific">Pengzhenrongella frigida</name>
    <dbReference type="NCBI Taxonomy" id="1259133"/>
    <lineage>
        <taxon>Bacteria</taxon>
        <taxon>Bacillati</taxon>
        <taxon>Actinomycetota</taxon>
        <taxon>Actinomycetes</taxon>
        <taxon>Micrococcales</taxon>
        <taxon>Pengzhenrongella</taxon>
    </lineage>
</organism>